<accession>A0A9D9EN32</accession>
<reference evidence="2" key="2">
    <citation type="journal article" date="2021" name="PeerJ">
        <title>Extensive microbial diversity within the chicken gut microbiome revealed by metagenomics and culture.</title>
        <authorList>
            <person name="Gilroy R."/>
            <person name="Ravi A."/>
            <person name="Getino M."/>
            <person name="Pursley I."/>
            <person name="Horton D.L."/>
            <person name="Alikhan N.F."/>
            <person name="Baker D."/>
            <person name="Gharbi K."/>
            <person name="Hall N."/>
            <person name="Watson M."/>
            <person name="Adriaenssens E.M."/>
            <person name="Foster-Nyarko E."/>
            <person name="Jarju S."/>
            <person name="Secka A."/>
            <person name="Antonio M."/>
            <person name="Oren A."/>
            <person name="Chaudhuri R.R."/>
            <person name="La Ragione R."/>
            <person name="Hildebrand F."/>
            <person name="Pallen M.J."/>
        </authorList>
    </citation>
    <scope>NUCLEOTIDE SEQUENCE</scope>
    <source>
        <strain evidence="2">B3-4054</strain>
    </source>
</reference>
<organism evidence="2 3">
    <name type="scientific">Candidatus Avitreponema avistercoris</name>
    <dbReference type="NCBI Taxonomy" id="2840705"/>
    <lineage>
        <taxon>Bacteria</taxon>
        <taxon>Pseudomonadati</taxon>
        <taxon>Spirochaetota</taxon>
        <taxon>Spirochaetia</taxon>
        <taxon>Spirochaetales</taxon>
        <taxon>Candidatus Avitreponema</taxon>
    </lineage>
</organism>
<name>A0A9D9EN32_9SPIR</name>
<reference evidence="2" key="1">
    <citation type="submission" date="2020-10" db="EMBL/GenBank/DDBJ databases">
        <authorList>
            <person name="Gilroy R."/>
        </authorList>
    </citation>
    <scope>NUCLEOTIDE SEQUENCE</scope>
    <source>
        <strain evidence="2">B3-4054</strain>
    </source>
</reference>
<sequence length="357" mass="40293">RETALKNLMLFFQKPPYSYTMEEILAFTDSRGVPLLGQYSREDLDGFLQEKTSAGDASLAEILVFRDKNEVRHFVAKEKAEALTVRLCEAARKPVKTSITRMWYDQLYAYSSSAAMRTQNDFEALVENECRKFAPELYALWNAPFMPLLAHESLSGKLGAVSAAGFPVFAHGAVLPLSGLLMLRRQELLTDAKILLPFWYSVPVLSAILAFFRKRRGAKHRRTERTEAAAEAGVSAEEKADAPRNFAKTVADTERAIVPAGSSLEAELASALAQWNLSLDAQNRKNQEEDVNSLIRDYVRRIQHTLRSQTFDADRVRNLARTLADAPGLRPVKNREALYVYIQLYILKLVKHTARMH</sequence>
<feature type="non-terminal residue" evidence="2">
    <location>
        <position position="1"/>
    </location>
</feature>
<keyword evidence="1" id="KW-0472">Membrane</keyword>
<keyword evidence="1" id="KW-0812">Transmembrane</keyword>
<feature type="transmembrane region" description="Helical" evidence="1">
    <location>
        <begin position="194"/>
        <end position="212"/>
    </location>
</feature>
<keyword evidence="1" id="KW-1133">Transmembrane helix</keyword>
<proteinExistence type="predicted"/>
<comment type="caution">
    <text evidence="2">The sequence shown here is derived from an EMBL/GenBank/DDBJ whole genome shotgun (WGS) entry which is preliminary data.</text>
</comment>
<dbReference type="Proteomes" id="UP000823616">
    <property type="component" value="Unassembled WGS sequence"/>
</dbReference>
<protein>
    <submittedName>
        <fullName evidence="2">Uncharacterized protein</fullName>
    </submittedName>
</protein>
<evidence type="ECO:0000313" key="2">
    <source>
        <dbReference type="EMBL" id="MBO8449591.1"/>
    </source>
</evidence>
<dbReference type="AlphaFoldDB" id="A0A9D9EN32"/>
<evidence type="ECO:0000313" key="3">
    <source>
        <dbReference type="Proteomes" id="UP000823616"/>
    </source>
</evidence>
<gene>
    <name evidence="2" type="ORF">IAA96_00590</name>
</gene>
<evidence type="ECO:0000256" key="1">
    <source>
        <dbReference type="SAM" id="Phobius"/>
    </source>
</evidence>
<dbReference type="EMBL" id="JADIMS010000011">
    <property type="protein sequence ID" value="MBO8449591.1"/>
    <property type="molecule type" value="Genomic_DNA"/>
</dbReference>
<feature type="transmembrane region" description="Helical" evidence="1">
    <location>
        <begin position="158"/>
        <end position="182"/>
    </location>
</feature>